<protein>
    <submittedName>
        <fullName evidence="4">Aldehyde reductase</fullName>
    </submittedName>
</protein>
<sequence>MTEKVLVTGGNGFLGLNILAELLTQGFEVRSTLRNLDKQGGVVETLQQSHVPNLDRLSFAQADLSKDAGWDEAMQGITYVLSVASPVFMNADHPAEMERAAKDGTLWILKAADNAHVKRVVMTANFGAVGFSNFDHHSITDEADWTNPDEPGLSPYEKSKLLAEQAAWHYIQQSPSNMELTTVNPVAILGPALDHHVSGSFGVVKGVVDGSSKRTVNLELNLVDVRDVADLHVRAMTNPKAAGERFIASADGKISLPEIGRLVQQKRPALANQVATKILPNWLISLAAPFNERAKEGRLLLRMNRNVSNQKAKRLLGWQPQHDNAEIVLDTVDAMVANGMVSNSVTKS</sequence>
<dbReference type="Gene3D" id="3.40.50.720">
    <property type="entry name" value="NAD(P)-binding Rossmann-like Domain"/>
    <property type="match status" value="1"/>
</dbReference>
<dbReference type="AlphaFoldDB" id="A0A2V1MZI5"/>
<comment type="similarity">
    <text evidence="2">Belongs to the NAD(P)-dependent epimerase/dehydratase family. Dihydroflavonol-4-reductase subfamily.</text>
</comment>
<keyword evidence="5" id="KW-1185">Reference proteome</keyword>
<dbReference type="GO" id="GO:0016616">
    <property type="term" value="F:oxidoreductase activity, acting on the CH-OH group of donors, NAD or NADP as acceptor"/>
    <property type="evidence" value="ECO:0007669"/>
    <property type="project" value="TreeGrafter"/>
</dbReference>
<gene>
    <name evidence="4" type="ORF">DCM90_05730</name>
</gene>
<dbReference type="InterPro" id="IPR001509">
    <property type="entry name" value="Epimerase_deHydtase"/>
</dbReference>
<evidence type="ECO:0000256" key="1">
    <source>
        <dbReference type="ARBA" id="ARBA00023002"/>
    </source>
</evidence>
<accession>A0A2V1MZI5</accession>
<dbReference type="Proteomes" id="UP000245080">
    <property type="component" value="Unassembled WGS sequence"/>
</dbReference>
<reference evidence="4 5" key="1">
    <citation type="journal article" date="2018" name="Int. J. Syst. Evol. Microbiol.">
        <title>Lactobacillus bambusae sp. nov., isolated from a traditional fermented Ma-bamboo shoots of Taiwan.</title>
        <authorList>
            <person name="Wang L.-T."/>
        </authorList>
    </citation>
    <scope>NUCLEOTIDE SEQUENCE [LARGE SCALE GENOMIC DNA]</scope>
    <source>
        <strain evidence="4 5">BS-W1</strain>
    </source>
</reference>
<dbReference type="PANTHER" id="PTHR10366:SF564">
    <property type="entry name" value="STEROL-4-ALPHA-CARBOXYLATE 3-DEHYDROGENASE, DECARBOXYLATING"/>
    <property type="match status" value="1"/>
</dbReference>
<evidence type="ECO:0000313" key="5">
    <source>
        <dbReference type="Proteomes" id="UP000245080"/>
    </source>
</evidence>
<dbReference type="InterPro" id="IPR050425">
    <property type="entry name" value="NAD(P)_dehydrat-like"/>
</dbReference>
<keyword evidence="1" id="KW-0560">Oxidoreductase</keyword>
<evidence type="ECO:0000259" key="3">
    <source>
        <dbReference type="Pfam" id="PF01370"/>
    </source>
</evidence>
<evidence type="ECO:0000313" key="4">
    <source>
        <dbReference type="EMBL" id="PWG00424.1"/>
    </source>
</evidence>
<evidence type="ECO:0000256" key="2">
    <source>
        <dbReference type="ARBA" id="ARBA00023445"/>
    </source>
</evidence>
<name>A0A2V1MZI5_9LACO</name>
<dbReference type="RefSeq" id="WP_109250372.1">
    <property type="nucleotide sequence ID" value="NZ_QCXQ01000002.1"/>
</dbReference>
<proteinExistence type="inferred from homology"/>
<dbReference type="EMBL" id="QCXQ01000002">
    <property type="protein sequence ID" value="PWG00424.1"/>
    <property type="molecule type" value="Genomic_DNA"/>
</dbReference>
<dbReference type="PANTHER" id="PTHR10366">
    <property type="entry name" value="NAD DEPENDENT EPIMERASE/DEHYDRATASE"/>
    <property type="match status" value="1"/>
</dbReference>
<feature type="domain" description="NAD-dependent epimerase/dehydratase" evidence="3">
    <location>
        <begin position="5"/>
        <end position="242"/>
    </location>
</feature>
<organism evidence="4 5">
    <name type="scientific">Levilactobacillus bambusae</name>
    <dbReference type="NCBI Taxonomy" id="2024736"/>
    <lineage>
        <taxon>Bacteria</taxon>
        <taxon>Bacillati</taxon>
        <taxon>Bacillota</taxon>
        <taxon>Bacilli</taxon>
        <taxon>Lactobacillales</taxon>
        <taxon>Lactobacillaceae</taxon>
        <taxon>Levilactobacillus</taxon>
    </lineage>
</organism>
<dbReference type="Pfam" id="PF01370">
    <property type="entry name" value="Epimerase"/>
    <property type="match status" value="1"/>
</dbReference>
<dbReference type="InterPro" id="IPR036291">
    <property type="entry name" value="NAD(P)-bd_dom_sf"/>
</dbReference>
<dbReference type="SUPFAM" id="SSF51735">
    <property type="entry name" value="NAD(P)-binding Rossmann-fold domains"/>
    <property type="match status" value="1"/>
</dbReference>
<dbReference type="OrthoDB" id="9778052at2"/>
<dbReference type="FunFam" id="3.40.50.720:FF:000336">
    <property type="entry name" value="Aldehyde reductase"/>
    <property type="match status" value="1"/>
</dbReference>
<comment type="caution">
    <text evidence="4">The sequence shown here is derived from an EMBL/GenBank/DDBJ whole genome shotgun (WGS) entry which is preliminary data.</text>
</comment>